<reference evidence="7" key="4">
    <citation type="submission" date="2023-01" db="EMBL/GenBank/DDBJ databases">
        <title>Draft genome sequence of Methylobacterium oxalidis strain NBRC 107715.</title>
        <authorList>
            <person name="Sun Q."/>
            <person name="Mori K."/>
        </authorList>
    </citation>
    <scope>NUCLEOTIDE SEQUENCE</scope>
    <source>
        <strain evidence="7">NBRC 107715</strain>
    </source>
</reference>
<comment type="similarity">
    <text evidence="1">Belongs to the LysR transcriptional regulatory family.</text>
</comment>
<dbReference type="RefSeq" id="WP_373866761.1">
    <property type="nucleotide sequence ID" value="NZ_BJZU01000069.1"/>
</dbReference>
<dbReference type="PANTHER" id="PTHR30537:SF5">
    <property type="entry name" value="HTH-TYPE TRANSCRIPTIONAL ACTIVATOR TTDR-RELATED"/>
    <property type="match status" value="1"/>
</dbReference>
<dbReference type="PANTHER" id="PTHR30537">
    <property type="entry name" value="HTH-TYPE TRANSCRIPTIONAL REGULATOR"/>
    <property type="match status" value="1"/>
</dbReference>
<gene>
    <name evidence="7" type="ORF">GCM10007888_14190</name>
    <name evidence="6" type="ORF">MOX02_34990</name>
</gene>
<evidence type="ECO:0000256" key="2">
    <source>
        <dbReference type="ARBA" id="ARBA00023015"/>
    </source>
</evidence>
<keyword evidence="4" id="KW-0804">Transcription</keyword>
<dbReference type="Proteomes" id="UP000321960">
    <property type="component" value="Unassembled WGS sequence"/>
</dbReference>
<dbReference type="FunFam" id="1.10.10.10:FF:000001">
    <property type="entry name" value="LysR family transcriptional regulator"/>
    <property type="match status" value="1"/>
</dbReference>
<dbReference type="Gene3D" id="3.40.190.290">
    <property type="match status" value="1"/>
</dbReference>
<dbReference type="PROSITE" id="PS50931">
    <property type="entry name" value="HTH_LYSR"/>
    <property type="match status" value="1"/>
</dbReference>
<dbReference type="EMBL" id="BSPK01000018">
    <property type="protein sequence ID" value="GLS63038.1"/>
    <property type="molecule type" value="Genomic_DNA"/>
</dbReference>
<reference evidence="7" key="1">
    <citation type="journal article" date="2014" name="Int. J. Syst. Evol. Microbiol.">
        <title>Complete genome of a new Firmicutes species belonging to the dominant human colonic microbiota ('Ruminococcus bicirculans') reveals two chromosomes and a selective capacity to utilize plant glucans.</title>
        <authorList>
            <consortium name="NISC Comparative Sequencing Program"/>
            <person name="Wegmann U."/>
            <person name="Louis P."/>
            <person name="Goesmann A."/>
            <person name="Henrissat B."/>
            <person name="Duncan S.H."/>
            <person name="Flint H.J."/>
        </authorList>
    </citation>
    <scope>NUCLEOTIDE SEQUENCE</scope>
    <source>
        <strain evidence="7">NBRC 107715</strain>
    </source>
</reference>
<keyword evidence="9" id="KW-1185">Reference proteome</keyword>
<dbReference type="GO" id="GO:0003700">
    <property type="term" value="F:DNA-binding transcription factor activity"/>
    <property type="evidence" value="ECO:0007669"/>
    <property type="project" value="InterPro"/>
</dbReference>
<proteinExistence type="inferred from homology"/>
<dbReference type="Pfam" id="PF03466">
    <property type="entry name" value="LysR_substrate"/>
    <property type="match status" value="1"/>
</dbReference>
<dbReference type="InterPro" id="IPR000847">
    <property type="entry name" value="LysR_HTH_N"/>
</dbReference>
<protein>
    <submittedName>
        <fullName evidence="6">Transcriptional regulator</fullName>
    </submittedName>
</protein>
<comment type="caution">
    <text evidence="6">The sequence shown here is derived from an EMBL/GenBank/DDBJ whole genome shotgun (WGS) entry which is preliminary data.</text>
</comment>
<evidence type="ECO:0000256" key="4">
    <source>
        <dbReference type="ARBA" id="ARBA00023163"/>
    </source>
</evidence>
<dbReference type="AlphaFoldDB" id="A0A512J665"/>
<evidence type="ECO:0000256" key="3">
    <source>
        <dbReference type="ARBA" id="ARBA00023125"/>
    </source>
</evidence>
<keyword evidence="2" id="KW-0805">Transcription regulation</keyword>
<accession>A0A512J665</accession>
<evidence type="ECO:0000259" key="5">
    <source>
        <dbReference type="PROSITE" id="PS50931"/>
    </source>
</evidence>
<evidence type="ECO:0000256" key="1">
    <source>
        <dbReference type="ARBA" id="ARBA00009437"/>
    </source>
</evidence>
<reference evidence="9" key="2">
    <citation type="journal article" date="2019" name="Int. J. Syst. Evol. Microbiol.">
        <title>The Global Catalogue of Microorganisms (GCM) 10K type strain sequencing project: providing services to taxonomists for standard genome sequencing and annotation.</title>
        <authorList>
            <consortium name="The Broad Institute Genomics Platform"/>
            <consortium name="The Broad Institute Genome Sequencing Center for Infectious Disease"/>
            <person name="Wu L."/>
            <person name="Ma J."/>
        </authorList>
    </citation>
    <scope>NUCLEOTIDE SEQUENCE [LARGE SCALE GENOMIC DNA]</scope>
    <source>
        <strain evidence="9">NBRC 107715</strain>
    </source>
</reference>
<dbReference type="SUPFAM" id="SSF46785">
    <property type="entry name" value="Winged helix' DNA-binding domain"/>
    <property type="match status" value="1"/>
</dbReference>
<dbReference type="InterPro" id="IPR036388">
    <property type="entry name" value="WH-like_DNA-bd_sf"/>
</dbReference>
<organism evidence="6 8">
    <name type="scientific">Methylobacterium oxalidis</name>
    <dbReference type="NCBI Taxonomy" id="944322"/>
    <lineage>
        <taxon>Bacteria</taxon>
        <taxon>Pseudomonadati</taxon>
        <taxon>Pseudomonadota</taxon>
        <taxon>Alphaproteobacteria</taxon>
        <taxon>Hyphomicrobiales</taxon>
        <taxon>Methylobacteriaceae</taxon>
        <taxon>Methylobacterium</taxon>
    </lineage>
</organism>
<dbReference type="InterPro" id="IPR058163">
    <property type="entry name" value="LysR-type_TF_proteobact-type"/>
</dbReference>
<dbReference type="SUPFAM" id="SSF53850">
    <property type="entry name" value="Periplasmic binding protein-like II"/>
    <property type="match status" value="1"/>
</dbReference>
<keyword evidence="3" id="KW-0238">DNA-binding</keyword>
<dbReference type="Pfam" id="PF00126">
    <property type="entry name" value="HTH_1"/>
    <property type="match status" value="1"/>
</dbReference>
<evidence type="ECO:0000313" key="6">
    <source>
        <dbReference type="EMBL" id="GEP05461.1"/>
    </source>
</evidence>
<feature type="domain" description="HTH lysR-type" evidence="5">
    <location>
        <begin position="13"/>
        <end position="65"/>
    </location>
</feature>
<dbReference type="GO" id="GO:0043565">
    <property type="term" value="F:sequence-specific DNA binding"/>
    <property type="evidence" value="ECO:0007669"/>
    <property type="project" value="TreeGrafter"/>
</dbReference>
<evidence type="ECO:0000313" key="7">
    <source>
        <dbReference type="EMBL" id="GLS63038.1"/>
    </source>
</evidence>
<dbReference type="CDD" id="cd08422">
    <property type="entry name" value="PBP2_CrgA_like"/>
    <property type="match status" value="1"/>
</dbReference>
<dbReference type="Proteomes" id="UP001156856">
    <property type="component" value="Unassembled WGS sequence"/>
</dbReference>
<dbReference type="Gene3D" id="1.10.10.10">
    <property type="entry name" value="Winged helix-like DNA-binding domain superfamily/Winged helix DNA-binding domain"/>
    <property type="match status" value="1"/>
</dbReference>
<name>A0A512J665_9HYPH</name>
<evidence type="ECO:0000313" key="9">
    <source>
        <dbReference type="Proteomes" id="UP001156856"/>
    </source>
</evidence>
<dbReference type="GO" id="GO:0006351">
    <property type="term" value="P:DNA-templated transcription"/>
    <property type="evidence" value="ECO:0007669"/>
    <property type="project" value="TreeGrafter"/>
</dbReference>
<reference evidence="6 8" key="3">
    <citation type="submission" date="2019-07" db="EMBL/GenBank/DDBJ databases">
        <title>Whole genome shotgun sequence of Methylobacterium oxalidis NBRC 107715.</title>
        <authorList>
            <person name="Hosoyama A."/>
            <person name="Uohara A."/>
            <person name="Ohji S."/>
            <person name="Ichikawa N."/>
        </authorList>
    </citation>
    <scope>NUCLEOTIDE SEQUENCE [LARGE SCALE GENOMIC DNA]</scope>
    <source>
        <strain evidence="6 8">NBRC 107715</strain>
    </source>
</reference>
<dbReference type="InterPro" id="IPR005119">
    <property type="entry name" value="LysR_subst-bd"/>
</dbReference>
<sequence length="307" mass="32776">MQELLEPGGFETLAAFVAVAEAGSFTAAARRLGRDASVLSRRVSQLEQRLGVRLLSRTTRRVALTEVGATYLGRVQALLDELASASREASDRAASPQGLVRVSLPVSFGRLWIAPLLAPFLARHPQIRVEARLTDRFVDVVAEGIDVAIRVAAGVQRDSSLTTRRIAAYRNRLVAAPSYLAARGTPRTPADLMAHACLGFTGHAAWPDWPLMKGGARETVRPACSLVADHSEVLLLAAIDGAGITFTADWLAGPALRAGSLVEVLPGWGGREEGGVYAILPPGRLVPAKTRLFVDEVAQAIRAGWTH</sequence>
<dbReference type="EMBL" id="BJZU01000069">
    <property type="protein sequence ID" value="GEP05461.1"/>
    <property type="molecule type" value="Genomic_DNA"/>
</dbReference>
<evidence type="ECO:0000313" key="8">
    <source>
        <dbReference type="Proteomes" id="UP000321960"/>
    </source>
</evidence>
<dbReference type="InterPro" id="IPR036390">
    <property type="entry name" value="WH_DNA-bd_sf"/>
</dbReference>